<dbReference type="Gene3D" id="1.20.1250.20">
    <property type="entry name" value="MFS general substrate transporter like domains"/>
    <property type="match status" value="1"/>
</dbReference>
<dbReference type="SUPFAM" id="SSF103473">
    <property type="entry name" value="MFS general substrate transporter"/>
    <property type="match status" value="1"/>
</dbReference>
<evidence type="ECO:0000313" key="9">
    <source>
        <dbReference type="Proteomes" id="UP000199064"/>
    </source>
</evidence>
<feature type="transmembrane region" description="Helical" evidence="7">
    <location>
        <begin position="171"/>
        <end position="192"/>
    </location>
</feature>
<feature type="transmembrane region" description="Helical" evidence="7">
    <location>
        <begin position="350"/>
        <end position="371"/>
    </location>
</feature>
<comment type="subcellular location">
    <subcellularLocation>
        <location evidence="1">Membrane</location>
        <topology evidence="1">Multi-pass membrane protein</topology>
    </subcellularLocation>
</comment>
<keyword evidence="3" id="KW-0813">Transport</keyword>
<dbReference type="RefSeq" id="WP_090328080.1">
    <property type="nucleotide sequence ID" value="NZ_FNSL01000001.1"/>
</dbReference>
<evidence type="ECO:0000256" key="4">
    <source>
        <dbReference type="ARBA" id="ARBA00022692"/>
    </source>
</evidence>
<keyword evidence="5 7" id="KW-1133">Transmembrane helix</keyword>
<dbReference type="EMBL" id="FNSL01000001">
    <property type="protein sequence ID" value="SEB48915.1"/>
    <property type="molecule type" value="Genomic_DNA"/>
</dbReference>
<gene>
    <name evidence="8" type="ORF">SAMN05216452_1619</name>
</gene>
<accession>A0A1H4JSL7</accession>
<evidence type="ECO:0000313" key="8">
    <source>
        <dbReference type="EMBL" id="SEB48915.1"/>
    </source>
</evidence>
<feature type="transmembrane region" description="Helical" evidence="7">
    <location>
        <begin position="316"/>
        <end position="338"/>
    </location>
</feature>
<dbReference type="InterPro" id="IPR011701">
    <property type="entry name" value="MFS"/>
</dbReference>
<feature type="transmembrane region" description="Helical" evidence="7">
    <location>
        <begin position="257"/>
        <end position="278"/>
    </location>
</feature>
<dbReference type="GO" id="GO:0016020">
    <property type="term" value="C:membrane"/>
    <property type="evidence" value="ECO:0007669"/>
    <property type="project" value="UniProtKB-SubCell"/>
</dbReference>
<protein>
    <submittedName>
        <fullName evidence="8">MFS transporter, putative signal transducer</fullName>
    </submittedName>
</protein>
<dbReference type="InterPro" id="IPR036259">
    <property type="entry name" value="MFS_trans_sf"/>
</dbReference>
<sequence length="418" mass="43795">MVKIVRYVMARSAGWAILGWLAGLYAAQSVTGSMVQTALPVVLRDIGMPLDSIGYLSVLFLPWALKFLWAPLIDRFLNERTWILLCQTGITLCFIAAANLPPQDHMPALAGVLLMMGFLAATQDIATDKLAVHATTPETRGAASGASTAGAYLGFLIGGGIWLIVYNYAGWAVSMLAMAAFVVALSLPIALAKQRTGHPAEYGEALPKARLRNTLSNRALMRGLIFLLFYQLGLRAGSSMTGPYLVDKGVSLDLIGIIRGAGGAAAGFLAAVFGAVLVQKAGIVRSITLLAALNAGVLLLLAGLEMSGRVSTTTAIVLLIVESAAVAMSFVAVYAAMMNWCNPHQAATDFAVLQSIDAVLAIAAASVAGVLGQTFGYGWIFCFAAFLIAGALFIAPRLLAGAGPKPSHSQLPEEVLQK</sequence>
<evidence type="ECO:0000256" key="1">
    <source>
        <dbReference type="ARBA" id="ARBA00004141"/>
    </source>
</evidence>
<reference evidence="9" key="1">
    <citation type="submission" date="2016-10" db="EMBL/GenBank/DDBJ databases">
        <authorList>
            <person name="Varghese N."/>
            <person name="Submissions S."/>
        </authorList>
    </citation>
    <scope>NUCLEOTIDE SEQUENCE [LARGE SCALE GENOMIC DNA]</scope>
    <source>
        <strain evidence="9">ES.061</strain>
    </source>
</reference>
<dbReference type="Proteomes" id="UP000199064">
    <property type="component" value="Unassembled WGS sequence"/>
</dbReference>
<dbReference type="InterPro" id="IPR004752">
    <property type="entry name" value="AmpG_permease/AT-1"/>
</dbReference>
<keyword evidence="4 7" id="KW-0812">Transmembrane</keyword>
<dbReference type="Pfam" id="PF07690">
    <property type="entry name" value="MFS_1"/>
    <property type="match status" value="1"/>
</dbReference>
<dbReference type="PANTHER" id="PTHR12778:SF10">
    <property type="entry name" value="MAJOR FACILITATOR SUPERFAMILY DOMAIN-CONTAINING PROTEIN 3"/>
    <property type="match status" value="1"/>
</dbReference>
<feature type="transmembrane region" description="Helical" evidence="7">
    <location>
        <begin position="219"/>
        <end position="237"/>
    </location>
</feature>
<name>A0A1H4JSL7_9HYPH</name>
<comment type="similarity">
    <text evidence="2">Belongs to the major facilitator superfamily.</text>
</comment>
<feature type="transmembrane region" description="Helical" evidence="7">
    <location>
        <begin position="377"/>
        <end position="400"/>
    </location>
</feature>
<evidence type="ECO:0000256" key="5">
    <source>
        <dbReference type="ARBA" id="ARBA00022989"/>
    </source>
</evidence>
<evidence type="ECO:0000256" key="6">
    <source>
        <dbReference type="ARBA" id="ARBA00023136"/>
    </source>
</evidence>
<feature type="transmembrane region" description="Helical" evidence="7">
    <location>
        <begin position="53"/>
        <end position="70"/>
    </location>
</feature>
<evidence type="ECO:0000256" key="7">
    <source>
        <dbReference type="SAM" id="Phobius"/>
    </source>
</evidence>
<dbReference type="PANTHER" id="PTHR12778">
    <property type="entry name" value="SOLUTE CARRIER FAMILY 33 ACETYL-COA TRANSPORTER -RELATED"/>
    <property type="match status" value="1"/>
</dbReference>
<feature type="transmembrane region" description="Helical" evidence="7">
    <location>
        <begin position="143"/>
        <end position="165"/>
    </location>
</feature>
<feature type="transmembrane region" description="Helical" evidence="7">
    <location>
        <begin position="106"/>
        <end position="122"/>
    </location>
</feature>
<keyword evidence="9" id="KW-1185">Reference proteome</keyword>
<organism evidence="8 9">
    <name type="scientific">Nitratireductor aquibiodomus</name>
    <dbReference type="NCBI Taxonomy" id="204799"/>
    <lineage>
        <taxon>Bacteria</taxon>
        <taxon>Pseudomonadati</taxon>
        <taxon>Pseudomonadota</taxon>
        <taxon>Alphaproteobacteria</taxon>
        <taxon>Hyphomicrobiales</taxon>
        <taxon>Phyllobacteriaceae</taxon>
        <taxon>Nitratireductor</taxon>
    </lineage>
</organism>
<dbReference type="GO" id="GO:0022857">
    <property type="term" value="F:transmembrane transporter activity"/>
    <property type="evidence" value="ECO:0007669"/>
    <property type="project" value="InterPro"/>
</dbReference>
<evidence type="ECO:0000256" key="3">
    <source>
        <dbReference type="ARBA" id="ARBA00022448"/>
    </source>
</evidence>
<dbReference type="AlphaFoldDB" id="A0A1H4JSL7"/>
<feature type="transmembrane region" description="Helical" evidence="7">
    <location>
        <begin position="287"/>
        <end position="304"/>
    </location>
</feature>
<proteinExistence type="inferred from homology"/>
<evidence type="ECO:0000256" key="2">
    <source>
        <dbReference type="ARBA" id="ARBA00008335"/>
    </source>
</evidence>
<feature type="transmembrane region" description="Helical" evidence="7">
    <location>
        <begin position="82"/>
        <end position="100"/>
    </location>
</feature>
<keyword evidence="6 7" id="KW-0472">Membrane</keyword>